<dbReference type="AlphaFoldDB" id="A0A914M5P9"/>
<dbReference type="Proteomes" id="UP000887563">
    <property type="component" value="Unplaced"/>
</dbReference>
<accession>A0A914M5P9</accession>
<keyword evidence="6 8" id="KW-0472">Membrane</keyword>
<comment type="subcellular location">
    <subcellularLocation>
        <location evidence="1">Membrane</location>
        <topology evidence="1">Multi-pass membrane protein</topology>
    </subcellularLocation>
</comment>
<keyword evidence="4 8" id="KW-0812">Transmembrane</keyword>
<evidence type="ECO:0000256" key="2">
    <source>
        <dbReference type="ARBA" id="ARBA00005814"/>
    </source>
</evidence>
<organism evidence="10 11">
    <name type="scientific">Meloidogyne incognita</name>
    <name type="common">Southern root-knot nematode worm</name>
    <name type="synonym">Oxyuris incognita</name>
    <dbReference type="NCBI Taxonomy" id="6306"/>
    <lineage>
        <taxon>Eukaryota</taxon>
        <taxon>Metazoa</taxon>
        <taxon>Ecdysozoa</taxon>
        <taxon>Nematoda</taxon>
        <taxon>Chromadorea</taxon>
        <taxon>Rhabditida</taxon>
        <taxon>Tylenchina</taxon>
        <taxon>Tylenchomorpha</taxon>
        <taxon>Tylenchoidea</taxon>
        <taxon>Meloidogynidae</taxon>
        <taxon>Meloidogyninae</taxon>
        <taxon>Meloidogyne</taxon>
        <taxon>Meloidogyne incognita group</taxon>
    </lineage>
</organism>
<evidence type="ECO:0000256" key="5">
    <source>
        <dbReference type="ARBA" id="ARBA00022989"/>
    </source>
</evidence>
<dbReference type="PANTHER" id="PTHR48041:SF139">
    <property type="entry name" value="PROTEIN SCARLET"/>
    <property type="match status" value="1"/>
</dbReference>
<feature type="transmembrane region" description="Helical" evidence="8">
    <location>
        <begin position="606"/>
        <end position="627"/>
    </location>
</feature>
<dbReference type="Pfam" id="PF00005">
    <property type="entry name" value="ABC_tran"/>
    <property type="match status" value="1"/>
</dbReference>
<evidence type="ECO:0000259" key="9">
    <source>
        <dbReference type="PROSITE" id="PS50893"/>
    </source>
</evidence>
<dbReference type="WBParaSite" id="Minc3s01231g21918">
    <property type="protein sequence ID" value="Minc3s01231g21918"/>
    <property type="gene ID" value="Minc3s01231g21918"/>
</dbReference>
<evidence type="ECO:0000256" key="3">
    <source>
        <dbReference type="ARBA" id="ARBA00022448"/>
    </source>
</evidence>
<evidence type="ECO:0000256" key="8">
    <source>
        <dbReference type="SAM" id="Phobius"/>
    </source>
</evidence>
<protein>
    <submittedName>
        <fullName evidence="11">ABC transporter domain-containing protein</fullName>
    </submittedName>
</protein>
<evidence type="ECO:0000313" key="10">
    <source>
        <dbReference type="Proteomes" id="UP000887563"/>
    </source>
</evidence>
<dbReference type="InterPro" id="IPR013525">
    <property type="entry name" value="ABC2_TM"/>
</dbReference>
<comment type="similarity">
    <text evidence="2">Belongs to the ABC transporter superfamily. ABCG family. Eye pigment precursor importer (TC 3.A.1.204) subfamily.</text>
</comment>
<evidence type="ECO:0000256" key="4">
    <source>
        <dbReference type="ARBA" id="ARBA00022692"/>
    </source>
</evidence>
<dbReference type="GO" id="GO:0005886">
    <property type="term" value="C:plasma membrane"/>
    <property type="evidence" value="ECO:0007669"/>
    <property type="project" value="TreeGrafter"/>
</dbReference>
<dbReference type="GO" id="GO:0016887">
    <property type="term" value="F:ATP hydrolysis activity"/>
    <property type="evidence" value="ECO:0007669"/>
    <property type="project" value="InterPro"/>
</dbReference>
<feature type="transmembrane region" description="Helical" evidence="8">
    <location>
        <begin position="639"/>
        <end position="659"/>
    </location>
</feature>
<sequence>MGTQGYENYTRSSSTSSDMPEMESVIGLGETENERTLRIINSRRKPVSLCSVAPSLVISWHSITAKPRHEKSIFPSFFSNIYSKFSSSFDDIESGTPPILYGKKLILNNGYFWCCLSWRSSCPNGSYGAGKTSLLNILTQRNLSSLRISGQIRINGVDVGKNVLRKISAYVQQQDLFIGSMTVIEHLRFMAIMRMGRHYSARERERRVQGVIAELGLKNCANTLIGWPNRLKGLSGGERKRLAFASEIMTGPPILFCDEPTSGLDSYLAKQVIQVLKDLARRKNMTIIVTIHQPSSQLFEMFDKICLLAEGKLAFLGTTAEAIPFFESLGHTLPDNFNPADFFIGVLADAAKAKRSRGRIHSKVNKICSAFTQSDTGKQLMNELSSNTSSEGSSPPINTEIIKENNLNGNNDVLQTFDISTDESAFSTPESVEEVMEDNEERNEAFPLFVTTTSKTAKLEELYTKSKTMQRYKSTWFQQFRALLRRSFFVTLREPMLLKVKLFQTLLISIILGTIYFQTPIRQTTVMNINGLIFQSIANMNFMFQFAAVHIFCDELPIFMREHLSSLYRVDTYFIAKNIAELIQYIIYPFVFSSIVYWMSGFVHNSLAYASFVASCVCVTNVAISLSYAASCIFGTTDLALAMLPVVVIPLLAFGGFYINQQSLPSYFYPIKFISYFGYAYESAAISQWTRVNTISGCNQTTINNNNNLTEYNTCYLDGMDVLDSLGFEPENIVFDYTALISMILGLRLVAFFALWLRAITKK</sequence>
<name>A0A914M5P9_MELIC</name>
<dbReference type="InterPro" id="IPR050352">
    <property type="entry name" value="ABCG_transporters"/>
</dbReference>
<evidence type="ECO:0000313" key="11">
    <source>
        <dbReference type="WBParaSite" id="Minc3s01231g21918"/>
    </source>
</evidence>
<keyword evidence="3" id="KW-0813">Transport</keyword>
<reference evidence="11" key="1">
    <citation type="submission" date="2022-11" db="UniProtKB">
        <authorList>
            <consortium name="WormBaseParasite"/>
        </authorList>
    </citation>
    <scope>IDENTIFICATION</scope>
</reference>
<dbReference type="InterPro" id="IPR003439">
    <property type="entry name" value="ABC_transporter-like_ATP-bd"/>
</dbReference>
<dbReference type="InterPro" id="IPR017871">
    <property type="entry name" value="ABC_transporter-like_CS"/>
</dbReference>
<dbReference type="GO" id="GO:0140359">
    <property type="term" value="F:ABC-type transporter activity"/>
    <property type="evidence" value="ECO:0007669"/>
    <property type="project" value="InterPro"/>
</dbReference>
<feature type="compositionally biased region" description="Polar residues" evidence="7">
    <location>
        <begin position="1"/>
        <end position="18"/>
    </location>
</feature>
<feature type="domain" description="ABC transporter" evidence="9">
    <location>
        <begin position="83"/>
        <end position="335"/>
    </location>
</feature>
<dbReference type="SUPFAM" id="SSF52540">
    <property type="entry name" value="P-loop containing nucleoside triphosphate hydrolases"/>
    <property type="match status" value="1"/>
</dbReference>
<dbReference type="PANTHER" id="PTHR48041">
    <property type="entry name" value="ABC TRANSPORTER G FAMILY MEMBER 28"/>
    <property type="match status" value="1"/>
</dbReference>
<evidence type="ECO:0000256" key="7">
    <source>
        <dbReference type="SAM" id="MobiDB-lite"/>
    </source>
</evidence>
<dbReference type="Gene3D" id="3.40.50.300">
    <property type="entry name" value="P-loop containing nucleotide triphosphate hydrolases"/>
    <property type="match status" value="1"/>
</dbReference>
<dbReference type="PROSITE" id="PS50893">
    <property type="entry name" value="ABC_TRANSPORTER_2"/>
    <property type="match status" value="1"/>
</dbReference>
<evidence type="ECO:0000256" key="1">
    <source>
        <dbReference type="ARBA" id="ARBA00004141"/>
    </source>
</evidence>
<feature type="transmembrane region" description="Helical" evidence="8">
    <location>
        <begin position="502"/>
        <end position="521"/>
    </location>
</feature>
<evidence type="ECO:0000256" key="6">
    <source>
        <dbReference type="ARBA" id="ARBA00023136"/>
    </source>
</evidence>
<dbReference type="Pfam" id="PF01061">
    <property type="entry name" value="ABC2_membrane"/>
    <property type="match status" value="1"/>
</dbReference>
<keyword evidence="5 8" id="KW-1133">Transmembrane helix</keyword>
<keyword evidence="10" id="KW-1185">Reference proteome</keyword>
<dbReference type="GO" id="GO:0005524">
    <property type="term" value="F:ATP binding"/>
    <property type="evidence" value="ECO:0007669"/>
    <property type="project" value="InterPro"/>
</dbReference>
<feature type="transmembrane region" description="Helical" evidence="8">
    <location>
        <begin position="737"/>
        <end position="757"/>
    </location>
</feature>
<feature type="transmembrane region" description="Helical" evidence="8">
    <location>
        <begin position="582"/>
        <end position="600"/>
    </location>
</feature>
<feature type="region of interest" description="Disordered" evidence="7">
    <location>
        <begin position="1"/>
        <end position="22"/>
    </location>
</feature>
<dbReference type="InterPro" id="IPR027417">
    <property type="entry name" value="P-loop_NTPase"/>
</dbReference>
<dbReference type="PROSITE" id="PS00211">
    <property type="entry name" value="ABC_TRANSPORTER_1"/>
    <property type="match status" value="1"/>
</dbReference>
<proteinExistence type="inferred from homology"/>